<dbReference type="Pfam" id="PF01955">
    <property type="entry name" value="CbiZ"/>
    <property type="match status" value="1"/>
</dbReference>
<dbReference type="RefSeq" id="WP_377563764.1">
    <property type="nucleotide sequence ID" value="NZ_JBHTJZ010000009.1"/>
</dbReference>
<comment type="caution">
    <text evidence="1">The sequence shown here is derived from an EMBL/GenBank/DDBJ whole genome shotgun (WGS) entry which is preliminary data.</text>
</comment>
<organism evidence="1 2">
    <name type="scientific">Paenibacillus chungangensis</name>
    <dbReference type="NCBI Taxonomy" id="696535"/>
    <lineage>
        <taxon>Bacteria</taxon>
        <taxon>Bacillati</taxon>
        <taxon>Bacillota</taxon>
        <taxon>Bacilli</taxon>
        <taxon>Bacillales</taxon>
        <taxon>Paenibacillaceae</taxon>
        <taxon>Paenibacillus</taxon>
    </lineage>
</organism>
<dbReference type="PANTHER" id="PTHR35336:SF5">
    <property type="entry name" value="ADENOSYLCOBINAMIDE AMIDOHYDROLASE"/>
    <property type="match status" value="1"/>
</dbReference>
<evidence type="ECO:0000313" key="2">
    <source>
        <dbReference type="Proteomes" id="UP001596989"/>
    </source>
</evidence>
<name>A0ABW3HPZ5_9BACL</name>
<dbReference type="PANTHER" id="PTHR35336">
    <property type="entry name" value="ADENOSYLCOBINAMIDE AMIDOHYDROLASE"/>
    <property type="match status" value="1"/>
</dbReference>
<keyword evidence="2" id="KW-1185">Reference proteome</keyword>
<dbReference type="EMBL" id="JBHTJZ010000009">
    <property type="protein sequence ID" value="MFD0959597.1"/>
    <property type="molecule type" value="Genomic_DNA"/>
</dbReference>
<accession>A0ABW3HPZ5</accession>
<protein>
    <submittedName>
        <fullName evidence="1">Adenosylcobinamide amidohydrolase</fullName>
    </submittedName>
</protein>
<dbReference type="InterPro" id="IPR002808">
    <property type="entry name" value="AdoCbi_amidolase"/>
</dbReference>
<gene>
    <name evidence="1" type="ORF">ACFQ2I_09340</name>
</gene>
<dbReference type="InterPro" id="IPR052209">
    <property type="entry name" value="CbiZ"/>
</dbReference>
<sequence>MQPFRSGNEYVSRLCPGVQLLLKEDRIELRSQEPLYALSSAVWPGGFSETDTIVNWKVPLTYQCDDPVQDIREQCVQWGYDAERTVGFITAAKLTHAAVQESEGDGFKLLCCTTSGTKNAARAGMPRKTFPSYMPGTINTMIMIDGELSQSAMVNAVITATEAKTAALQKLGIVERANGESATGTTTDAIAIAITRNKNWGVKHVYAGSATSLGCTLAEAVYRSVYVACKTQDED</sequence>
<reference evidence="2" key="1">
    <citation type="journal article" date="2019" name="Int. J. Syst. Evol. Microbiol.">
        <title>The Global Catalogue of Microorganisms (GCM) 10K type strain sequencing project: providing services to taxonomists for standard genome sequencing and annotation.</title>
        <authorList>
            <consortium name="The Broad Institute Genomics Platform"/>
            <consortium name="The Broad Institute Genome Sequencing Center for Infectious Disease"/>
            <person name="Wu L."/>
            <person name="Ma J."/>
        </authorList>
    </citation>
    <scope>NUCLEOTIDE SEQUENCE [LARGE SCALE GENOMIC DNA]</scope>
    <source>
        <strain evidence="2">CCUG 59129</strain>
    </source>
</reference>
<evidence type="ECO:0000313" key="1">
    <source>
        <dbReference type="EMBL" id="MFD0959597.1"/>
    </source>
</evidence>
<dbReference type="Proteomes" id="UP001596989">
    <property type="component" value="Unassembled WGS sequence"/>
</dbReference>
<proteinExistence type="predicted"/>